<evidence type="ECO:0000313" key="3">
    <source>
        <dbReference type="EMBL" id="CAF0996799.1"/>
    </source>
</evidence>
<evidence type="ECO:0000256" key="1">
    <source>
        <dbReference type="SAM" id="MobiDB-lite"/>
    </source>
</evidence>
<dbReference type="OrthoDB" id="10044282at2759"/>
<feature type="compositionally biased region" description="Pro residues" evidence="1">
    <location>
        <begin position="407"/>
        <end position="416"/>
    </location>
</feature>
<protein>
    <submittedName>
        <fullName evidence="3">Uncharacterized protein</fullName>
    </submittedName>
</protein>
<evidence type="ECO:0000313" key="4">
    <source>
        <dbReference type="Proteomes" id="UP000663882"/>
    </source>
</evidence>
<dbReference type="AlphaFoldDB" id="A0A814GII5"/>
<feature type="compositionally biased region" description="Basic residues" evidence="1">
    <location>
        <begin position="391"/>
        <end position="402"/>
    </location>
</feature>
<accession>A0A814GII5</accession>
<gene>
    <name evidence="3" type="ORF">RFH988_LOCUS13953</name>
</gene>
<feature type="signal peptide" evidence="2">
    <location>
        <begin position="1"/>
        <end position="17"/>
    </location>
</feature>
<dbReference type="EMBL" id="CAJNOO010000630">
    <property type="protein sequence ID" value="CAF0996799.1"/>
    <property type="molecule type" value="Genomic_DNA"/>
</dbReference>
<evidence type="ECO:0000256" key="2">
    <source>
        <dbReference type="SAM" id="SignalP"/>
    </source>
</evidence>
<proteinExistence type="predicted"/>
<keyword evidence="2" id="KW-0732">Signal</keyword>
<reference evidence="3" key="1">
    <citation type="submission" date="2021-02" db="EMBL/GenBank/DDBJ databases">
        <authorList>
            <person name="Nowell W R."/>
        </authorList>
    </citation>
    <scope>NUCLEOTIDE SEQUENCE</scope>
</reference>
<feature type="compositionally biased region" description="Basic residues" evidence="1">
    <location>
        <begin position="369"/>
        <end position="381"/>
    </location>
</feature>
<organism evidence="3 4">
    <name type="scientific">Rotaria sordida</name>
    <dbReference type="NCBI Taxonomy" id="392033"/>
    <lineage>
        <taxon>Eukaryota</taxon>
        <taxon>Metazoa</taxon>
        <taxon>Spiralia</taxon>
        <taxon>Gnathifera</taxon>
        <taxon>Rotifera</taxon>
        <taxon>Eurotatoria</taxon>
        <taxon>Bdelloidea</taxon>
        <taxon>Philodinida</taxon>
        <taxon>Philodinidae</taxon>
        <taxon>Rotaria</taxon>
    </lineage>
</organism>
<dbReference type="Proteomes" id="UP000663882">
    <property type="component" value="Unassembled WGS sequence"/>
</dbReference>
<name>A0A814GII5_9BILA</name>
<feature type="region of interest" description="Disordered" evidence="1">
    <location>
        <begin position="354"/>
        <end position="472"/>
    </location>
</feature>
<feature type="compositionally biased region" description="Basic residues" evidence="1">
    <location>
        <begin position="424"/>
        <end position="461"/>
    </location>
</feature>
<comment type="caution">
    <text evidence="3">The sequence shown here is derived from an EMBL/GenBank/DDBJ whole genome shotgun (WGS) entry which is preliminary data.</text>
</comment>
<sequence>MWLGLFILFYSFIFNDGKHFNGGTIRWAPVDPYDNSSSLDITITQSYSWTYPNVKCANNVPISSSAYASTNSNLTCVVDCSTDGGYSSAPIDILTNCTSASSSLNMMTSERLKNITLSAGAHFYLAYRGNAWLPLNDPAESNLEWSIVTYIDLRKRSDGFINTPPVATIVSPPVATIVSPQYAIVNRTIQINIPVSDANAGDDIRCRWSTYTSGYRRRKRSNKEEHINHPSDNHFYEKLDNDREFIHVRRKRACSKACTTLCINGCQCSCDECDPTICNGTSCTLSSGCATPATTTTVVAPFTTVATPTTTIKTTTITINITTTETQGTLKSTSSYPIRQAVDECSDICYPSSVPNGPHPQRLVPRPPHPQRPHRQRRRPQRLCPQQLHPQRPHPQKPHPQRAHPQQPHPQQPHPQQPLSQQQRPHRRRQQLPRRRRHQQLPRHRRHQQLPRHRPPHHSHKNPTSNQSIIFL</sequence>
<feature type="compositionally biased region" description="Polar residues" evidence="1">
    <location>
        <begin position="462"/>
        <end position="472"/>
    </location>
</feature>
<feature type="chain" id="PRO_5032772767" evidence="2">
    <location>
        <begin position="18"/>
        <end position="472"/>
    </location>
</feature>